<dbReference type="Proteomes" id="UP000189670">
    <property type="component" value="Unassembled WGS sequence"/>
</dbReference>
<evidence type="ECO:0000313" key="2">
    <source>
        <dbReference type="Proteomes" id="UP000189670"/>
    </source>
</evidence>
<sequence length="200" mass="23251">MKISVLIEGKTELAFKNHLISFLHTRLERNMPKIRFISYDGRIPKKQKLKRIVENLIHDGDDLVIALTDLYTGVNDFKDANDAKRKMRQWVGKISNFVPHVAKHDFEAWLIPYWPVIQKLAKHNKSRPGNPEDINNNKPPAKHLIEIFEIGKCRKSYNKPRDAKRILNGQDLLVSAQECAELKKFLNTIIQHCDHSKQIV</sequence>
<dbReference type="Pfam" id="PF14103">
    <property type="entry name" value="DUF4276"/>
    <property type="match status" value="1"/>
</dbReference>
<dbReference type="InterPro" id="IPR025455">
    <property type="entry name" value="DUF4276"/>
</dbReference>
<accession>A0A1V1P9J5</accession>
<protein>
    <recommendedName>
        <fullName evidence="3">DUF4276 family protein</fullName>
    </recommendedName>
</protein>
<gene>
    <name evidence="1" type="ORF">OMM_02429</name>
</gene>
<proteinExistence type="predicted"/>
<organism evidence="1 2">
    <name type="scientific">Candidatus Magnetoglobus multicellularis str. Araruama</name>
    <dbReference type="NCBI Taxonomy" id="890399"/>
    <lineage>
        <taxon>Bacteria</taxon>
        <taxon>Pseudomonadati</taxon>
        <taxon>Thermodesulfobacteriota</taxon>
        <taxon>Desulfobacteria</taxon>
        <taxon>Desulfobacterales</taxon>
        <taxon>Desulfobacteraceae</taxon>
        <taxon>Candidatus Magnetoglobus</taxon>
    </lineage>
</organism>
<name>A0A1V1P9J5_9BACT</name>
<evidence type="ECO:0000313" key="1">
    <source>
        <dbReference type="EMBL" id="ETR71521.1"/>
    </source>
</evidence>
<dbReference type="EMBL" id="ATBP01000258">
    <property type="protein sequence ID" value="ETR71521.1"/>
    <property type="molecule type" value="Genomic_DNA"/>
</dbReference>
<comment type="caution">
    <text evidence="1">The sequence shown here is derived from an EMBL/GenBank/DDBJ whole genome shotgun (WGS) entry which is preliminary data.</text>
</comment>
<dbReference type="AlphaFoldDB" id="A0A1V1P9J5"/>
<evidence type="ECO:0008006" key="3">
    <source>
        <dbReference type="Google" id="ProtNLM"/>
    </source>
</evidence>
<reference evidence="2" key="1">
    <citation type="submission" date="2012-11" db="EMBL/GenBank/DDBJ databases">
        <authorList>
            <person name="Lucero-Rivera Y.E."/>
            <person name="Tovar-Ramirez D."/>
        </authorList>
    </citation>
    <scope>NUCLEOTIDE SEQUENCE [LARGE SCALE GENOMIC DNA]</scope>
    <source>
        <strain evidence="2">Araruama</strain>
    </source>
</reference>